<keyword evidence="1" id="KW-0812">Transmembrane</keyword>
<dbReference type="Proteomes" id="UP000437736">
    <property type="component" value="Unassembled WGS sequence"/>
</dbReference>
<dbReference type="EMBL" id="WJHE01000383">
    <property type="protein sequence ID" value="MST32768.1"/>
    <property type="molecule type" value="Genomic_DNA"/>
</dbReference>
<evidence type="ECO:0000256" key="1">
    <source>
        <dbReference type="SAM" id="Phobius"/>
    </source>
</evidence>
<keyword evidence="1" id="KW-0472">Membrane</keyword>
<keyword evidence="3" id="KW-1185">Reference proteome</keyword>
<reference evidence="2 3" key="1">
    <citation type="submission" date="2019-11" db="EMBL/GenBank/DDBJ databases">
        <title>Acidiferrimicrobium australis gen. nov., sp. nov., an acidophilic and obligately heterotrophic, member of the Actinobacteria that catalyses dissimilatory oxido- reduction of iron isolated from metal-rich acidic water in Chile.</title>
        <authorList>
            <person name="Gonzalez D."/>
            <person name="Huber K."/>
            <person name="Hedrich S."/>
            <person name="Rojas-Villalobos C."/>
            <person name="Quatrini R."/>
            <person name="Dinamarca M.A."/>
            <person name="Schwarz A."/>
            <person name="Canales C."/>
            <person name="Nancucheo I."/>
        </authorList>
    </citation>
    <scope>NUCLEOTIDE SEQUENCE [LARGE SCALE GENOMIC DNA]</scope>
    <source>
        <strain evidence="2 3">USS-CCA1</strain>
    </source>
</reference>
<gene>
    <name evidence="2" type="ORF">GHK86_08545</name>
</gene>
<proteinExistence type="predicted"/>
<name>A0ABW9QWL6_9ACTN</name>
<evidence type="ECO:0000313" key="3">
    <source>
        <dbReference type="Proteomes" id="UP000437736"/>
    </source>
</evidence>
<evidence type="ECO:0000313" key="2">
    <source>
        <dbReference type="EMBL" id="MST32768.1"/>
    </source>
</evidence>
<feature type="transmembrane region" description="Helical" evidence="1">
    <location>
        <begin position="90"/>
        <end position="108"/>
    </location>
</feature>
<sequence length="116" mass="12517">MTMPTGGPGGKRPVQDSAHDWTVDVADRIESVVGTVRDKTTVPVVKIVRGVVFGLVAGPLAIVAGIFFLIGLFRLIEVYLPIEPYSARVWGTYAVAGAIFVLVGLFLFSKRTGRRD</sequence>
<organism evidence="2 3">
    <name type="scientific">Acidiferrimicrobium australe</name>
    <dbReference type="NCBI Taxonomy" id="2664430"/>
    <lineage>
        <taxon>Bacteria</taxon>
        <taxon>Bacillati</taxon>
        <taxon>Actinomycetota</taxon>
        <taxon>Acidimicrobiia</taxon>
        <taxon>Acidimicrobiales</taxon>
        <taxon>Acidimicrobiaceae</taxon>
        <taxon>Acidiferrimicrobium</taxon>
    </lineage>
</organism>
<comment type="caution">
    <text evidence="2">The sequence shown here is derived from an EMBL/GenBank/DDBJ whole genome shotgun (WGS) entry which is preliminary data.</text>
</comment>
<protein>
    <recommendedName>
        <fullName evidence="4">Phage holin family protein</fullName>
    </recommendedName>
</protein>
<feature type="transmembrane region" description="Helical" evidence="1">
    <location>
        <begin position="47"/>
        <end position="70"/>
    </location>
</feature>
<evidence type="ECO:0008006" key="4">
    <source>
        <dbReference type="Google" id="ProtNLM"/>
    </source>
</evidence>
<keyword evidence="1" id="KW-1133">Transmembrane helix</keyword>
<accession>A0ABW9QWL6</accession>